<feature type="transmembrane region" description="Helical" evidence="5">
    <location>
        <begin position="108"/>
        <end position="127"/>
    </location>
</feature>
<dbReference type="PANTHER" id="PTHR23291">
    <property type="entry name" value="BAX INHIBITOR-RELATED"/>
    <property type="match status" value="1"/>
</dbReference>
<dbReference type="InterPro" id="IPR006214">
    <property type="entry name" value="Bax_inhibitor_1-related"/>
</dbReference>
<keyword evidence="2 5" id="KW-0812">Transmembrane</keyword>
<organism evidence="6 7">
    <name type="scientific">Rubus argutus</name>
    <name type="common">Southern blackberry</name>
    <dbReference type="NCBI Taxonomy" id="59490"/>
    <lineage>
        <taxon>Eukaryota</taxon>
        <taxon>Viridiplantae</taxon>
        <taxon>Streptophyta</taxon>
        <taxon>Embryophyta</taxon>
        <taxon>Tracheophyta</taxon>
        <taxon>Spermatophyta</taxon>
        <taxon>Magnoliopsida</taxon>
        <taxon>eudicotyledons</taxon>
        <taxon>Gunneridae</taxon>
        <taxon>Pentapetalae</taxon>
        <taxon>rosids</taxon>
        <taxon>fabids</taxon>
        <taxon>Rosales</taxon>
        <taxon>Rosaceae</taxon>
        <taxon>Rosoideae</taxon>
        <taxon>Rosoideae incertae sedis</taxon>
        <taxon>Rubus</taxon>
    </lineage>
</organism>
<evidence type="ECO:0000256" key="3">
    <source>
        <dbReference type="ARBA" id="ARBA00022989"/>
    </source>
</evidence>
<dbReference type="GO" id="GO:0016020">
    <property type="term" value="C:membrane"/>
    <property type="evidence" value="ECO:0007669"/>
    <property type="project" value="UniProtKB-SubCell"/>
</dbReference>
<comment type="caution">
    <text evidence="6">The sequence shown here is derived from an EMBL/GenBank/DDBJ whole genome shotgun (WGS) entry which is preliminary data.</text>
</comment>
<evidence type="ECO:0000256" key="1">
    <source>
        <dbReference type="ARBA" id="ARBA00004141"/>
    </source>
</evidence>
<reference evidence="6 7" key="1">
    <citation type="journal article" date="2023" name="G3 (Bethesda)">
        <title>A chromosome-length genome assembly and annotation of blackberry (Rubus argutus, cv. 'Hillquist').</title>
        <authorList>
            <person name="Bruna T."/>
            <person name="Aryal R."/>
            <person name="Dudchenko O."/>
            <person name="Sargent D.J."/>
            <person name="Mead D."/>
            <person name="Buti M."/>
            <person name="Cavallini A."/>
            <person name="Hytonen T."/>
            <person name="Andres J."/>
            <person name="Pham M."/>
            <person name="Weisz D."/>
            <person name="Mascagni F."/>
            <person name="Usai G."/>
            <person name="Natali L."/>
            <person name="Bassil N."/>
            <person name="Fernandez G.E."/>
            <person name="Lomsadze A."/>
            <person name="Armour M."/>
            <person name="Olukolu B."/>
            <person name="Poorten T."/>
            <person name="Britton C."/>
            <person name="Davik J."/>
            <person name="Ashrafi H."/>
            <person name="Aiden E.L."/>
            <person name="Borodovsky M."/>
            <person name="Worthington M."/>
        </authorList>
    </citation>
    <scope>NUCLEOTIDE SEQUENCE [LARGE SCALE GENOMIC DNA]</scope>
    <source>
        <strain evidence="6">PI 553951</strain>
    </source>
</reference>
<comment type="subcellular location">
    <subcellularLocation>
        <location evidence="1">Membrane</location>
        <topology evidence="1">Multi-pass membrane protein</topology>
    </subcellularLocation>
</comment>
<feature type="transmembrane region" description="Helical" evidence="5">
    <location>
        <begin position="134"/>
        <end position="155"/>
    </location>
</feature>
<proteinExistence type="inferred from homology"/>
<dbReference type="EMBL" id="JBEDUW010000002">
    <property type="protein sequence ID" value="KAK9945248.1"/>
    <property type="molecule type" value="Genomic_DNA"/>
</dbReference>
<feature type="transmembrane region" description="Helical" evidence="5">
    <location>
        <begin position="161"/>
        <end position="180"/>
    </location>
</feature>
<evidence type="ECO:0000256" key="5">
    <source>
        <dbReference type="RuleBase" id="RU004379"/>
    </source>
</evidence>
<dbReference type="AlphaFoldDB" id="A0AAW1Y826"/>
<comment type="similarity">
    <text evidence="5">Belongs to the BI1 family.</text>
</comment>
<evidence type="ECO:0000256" key="2">
    <source>
        <dbReference type="ARBA" id="ARBA00022692"/>
    </source>
</evidence>
<evidence type="ECO:0000256" key="4">
    <source>
        <dbReference type="ARBA" id="ARBA00023136"/>
    </source>
</evidence>
<protein>
    <submittedName>
        <fullName evidence="6">Uncharacterized protein</fullName>
    </submittedName>
</protein>
<keyword evidence="4 5" id="KW-0472">Membrane</keyword>
<sequence length="246" mass="27147">MMDSPKSCWSFVGKVYAILTVQLLVTIGVGATVRSVPSISHFLLKTHAGIAVSVVIIVMPFIVLIPMLCLRHLKPANYFLVAIFILSLAFQVGLTCVFTPGMVILESVFLTALTFITLTLFTFWAAWRGYHFSLLGPFLFEALTCLVIYILIQAYFPLGKISVMIYGALGSIVFCGYIVYDTYQLIERHSQDNDCMLAATELYLDLLNFFLSVSDPLGDSNDSCCDCCADCCECLGECVVDCLELA</sequence>
<dbReference type="Proteomes" id="UP001457282">
    <property type="component" value="Unassembled WGS sequence"/>
</dbReference>
<evidence type="ECO:0000313" key="6">
    <source>
        <dbReference type="EMBL" id="KAK9945248.1"/>
    </source>
</evidence>
<dbReference type="PANTHER" id="PTHR23291:SF107">
    <property type="entry name" value="PROTEIN LIFEGUARD 2"/>
    <property type="match status" value="1"/>
</dbReference>
<feature type="transmembrane region" description="Helical" evidence="5">
    <location>
        <begin position="12"/>
        <end position="36"/>
    </location>
</feature>
<accession>A0AAW1Y826</accession>
<gene>
    <name evidence="6" type="ORF">M0R45_010773</name>
</gene>
<keyword evidence="7" id="KW-1185">Reference proteome</keyword>
<evidence type="ECO:0000313" key="7">
    <source>
        <dbReference type="Proteomes" id="UP001457282"/>
    </source>
</evidence>
<feature type="transmembrane region" description="Helical" evidence="5">
    <location>
        <begin position="77"/>
        <end position="102"/>
    </location>
</feature>
<keyword evidence="3 5" id="KW-1133">Transmembrane helix</keyword>
<dbReference type="Pfam" id="PF01027">
    <property type="entry name" value="Bax1-I"/>
    <property type="match status" value="1"/>
</dbReference>
<feature type="transmembrane region" description="Helical" evidence="5">
    <location>
        <begin position="48"/>
        <end position="70"/>
    </location>
</feature>
<name>A0AAW1Y826_RUBAR</name>